<evidence type="ECO:0000256" key="5">
    <source>
        <dbReference type="ARBA" id="ARBA00023054"/>
    </source>
</evidence>
<dbReference type="InterPro" id="IPR032881">
    <property type="entry name" value="Oberon-like_PHD"/>
</dbReference>
<evidence type="ECO:0000256" key="2">
    <source>
        <dbReference type="ARBA" id="ARBA00022723"/>
    </source>
</evidence>
<dbReference type="GO" id="GO:0005634">
    <property type="term" value="C:nucleus"/>
    <property type="evidence" value="ECO:0007669"/>
    <property type="project" value="UniProtKB-SubCell"/>
</dbReference>
<feature type="coiled-coil region" evidence="7">
    <location>
        <begin position="772"/>
        <end position="815"/>
    </location>
</feature>
<evidence type="ECO:0000256" key="1">
    <source>
        <dbReference type="ARBA" id="ARBA00004123"/>
    </source>
</evidence>
<evidence type="ECO:0000259" key="10">
    <source>
        <dbReference type="Pfam" id="PF16312"/>
    </source>
</evidence>
<organism evidence="11 12">
    <name type="scientific">Cinchona calisaya</name>
    <dbReference type="NCBI Taxonomy" id="153742"/>
    <lineage>
        <taxon>Eukaryota</taxon>
        <taxon>Viridiplantae</taxon>
        <taxon>Streptophyta</taxon>
        <taxon>Embryophyta</taxon>
        <taxon>Tracheophyta</taxon>
        <taxon>Spermatophyta</taxon>
        <taxon>Magnoliopsida</taxon>
        <taxon>eudicotyledons</taxon>
        <taxon>Gunneridae</taxon>
        <taxon>Pentapetalae</taxon>
        <taxon>asterids</taxon>
        <taxon>lamiids</taxon>
        <taxon>Gentianales</taxon>
        <taxon>Rubiaceae</taxon>
        <taxon>Cinchonoideae</taxon>
        <taxon>Cinchoneae</taxon>
        <taxon>Cinchona</taxon>
    </lineage>
</organism>
<dbReference type="CDD" id="cd15612">
    <property type="entry name" value="PHD_OBE1_like"/>
    <property type="match status" value="1"/>
</dbReference>
<comment type="caution">
    <text evidence="11">The sequence shown here is derived from an EMBL/GenBank/DDBJ whole genome shotgun (WGS) entry which is preliminary data.</text>
</comment>
<gene>
    <name evidence="11" type="ORF">ACH5RR_036562</name>
</gene>
<evidence type="ECO:0008006" key="13">
    <source>
        <dbReference type="Google" id="ProtNLM"/>
    </source>
</evidence>
<dbReference type="GO" id="GO:0008270">
    <property type="term" value="F:zinc ion binding"/>
    <property type="evidence" value="ECO:0007669"/>
    <property type="project" value="UniProtKB-KW"/>
</dbReference>
<feature type="domain" description="Oberon-like PHD finger" evidence="9">
    <location>
        <begin position="483"/>
        <end position="607"/>
    </location>
</feature>
<keyword evidence="6" id="KW-0539">Nucleus</keyword>
<reference evidence="11 12" key="1">
    <citation type="submission" date="2024-11" db="EMBL/GenBank/DDBJ databases">
        <title>A near-complete genome assembly of Cinchona calisaya.</title>
        <authorList>
            <person name="Lian D.C."/>
            <person name="Zhao X.W."/>
            <person name="Wei L."/>
        </authorList>
    </citation>
    <scope>NUCLEOTIDE SEQUENCE [LARGE SCALE GENOMIC DNA]</scope>
    <source>
        <tissue evidence="11">Nenye</tissue>
    </source>
</reference>
<evidence type="ECO:0000259" key="9">
    <source>
        <dbReference type="Pfam" id="PF07227"/>
    </source>
</evidence>
<feature type="domain" description="Oberon coiled-coil region" evidence="10">
    <location>
        <begin position="708"/>
        <end position="834"/>
    </location>
</feature>
<evidence type="ECO:0000256" key="8">
    <source>
        <dbReference type="SAM" id="MobiDB-lite"/>
    </source>
</evidence>
<dbReference type="InterPro" id="IPR032535">
    <property type="entry name" value="Oberon_CC"/>
</dbReference>
<proteinExistence type="predicted"/>
<keyword evidence="12" id="KW-1185">Reference proteome</keyword>
<evidence type="ECO:0000313" key="11">
    <source>
        <dbReference type="EMBL" id="KAL3502113.1"/>
    </source>
</evidence>
<keyword evidence="5 7" id="KW-0175">Coiled coil</keyword>
<dbReference type="InterPro" id="IPR047578">
    <property type="entry name" value="OBE1-like_PHD"/>
</dbReference>
<evidence type="ECO:0000256" key="4">
    <source>
        <dbReference type="ARBA" id="ARBA00022833"/>
    </source>
</evidence>
<protein>
    <recommendedName>
        <fullName evidence="13">Protein OBERON 3</fullName>
    </recommendedName>
</protein>
<keyword evidence="2" id="KW-0479">Metal-binding</keyword>
<evidence type="ECO:0000256" key="6">
    <source>
        <dbReference type="ARBA" id="ARBA00023242"/>
    </source>
</evidence>
<keyword evidence="4" id="KW-0862">Zinc</keyword>
<name>A0ABD2Y913_9GENT</name>
<dbReference type="AlphaFoldDB" id="A0ABD2Y913"/>
<dbReference type="InterPro" id="IPR004082">
    <property type="entry name" value="OBERON"/>
</dbReference>
<comment type="subcellular location">
    <subcellularLocation>
        <location evidence="1">Nucleus</location>
    </subcellularLocation>
</comment>
<dbReference type="PRINTS" id="PR01544">
    <property type="entry name" value="ARATH130DUF"/>
</dbReference>
<dbReference type="Pfam" id="PF16312">
    <property type="entry name" value="Oberon_cc"/>
    <property type="match status" value="1"/>
</dbReference>
<sequence length="845" mass="94413">MTMKEKDNSSESENNNENITDFSEEKGKNNENLFEKNGILENGLDLLRDSSVKIMRNFEGSGSGSVACEAKKTGNSGFQELTLSYLCENGKDGVSGKNLLNSFEKMGSYKGKEVVVSEDQNEENNRCVERDFLHLNENRDRGNSCKREVEENGENEVENREKKARMETLNLSLALPDVSLSLAGSNRVQNGDHLAQNGDFPARLRASRIVQSIEPPNNYTRATTTNSNDFSAASMSYSYSHPFSHNPSCSLTKYSTEYYEYSGGSHRRDCEQIWNGGEGTNGSVHSRFRPFGDGTVALANPGAGGVALGNHVANKDTGNNSIFRAASSDNLSFFPSELPARPRLDARSGDSRERGSENFRGLESLDGGIACRVSRPERIIREIVSESIPVMAQIIQELPEETIESIKEYLKSLIAKSERKDELLGLQKKLDRRSDLTNETLSKAHKIQLDILVAIKMGLDAYLSSKICLPSSELVDIFLLERCRNVNCKSLLPVDDCDCKICSTKKGFCSACMCPVCLSFDCAANTCSWVGCDVCSHWCHATCGIEKNLIRPGPGLKGPTGTTEMQFNCLGCGHASEMFGFVKDVYMSCARDWGLETLMKELDCVRKIFRGSEDRKGKELHVKADEMLSKLQNKMMSPSDACSFIFQFFNYADAFPDITTSTIHPKDMPSQVSLRNDASGLPPSNSLVAKSSFYGLSTSSGRKDLLPVDLHQNDVKASVMSDNKTIEDEWSVKPLKKDGFDSLESIVVVKEAEARMFQGRADEARREAEGFRRMIRVKMERLEKEYTEKLAELCLQETEDRRRKNLDELKTLEDLHCDYYKMKVRMQTEIAGLLTRMDATKQQWV</sequence>
<keyword evidence="3" id="KW-0863">Zinc-finger</keyword>
<dbReference type="Pfam" id="PF07227">
    <property type="entry name" value="PHD_Oberon"/>
    <property type="match status" value="1"/>
</dbReference>
<evidence type="ECO:0000313" key="12">
    <source>
        <dbReference type="Proteomes" id="UP001630127"/>
    </source>
</evidence>
<evidence type="ECO:0000256" key="3">
    <source>
        <dbReference type="ARBA" id="ARBA00022771"/>
    </source>
</evidence>
<dbReference type="PANTHER" id="PTHR21736">
    <property type="entry name" value="VERNALIZATION-INSENSITIVE PROTEIN 3"/>
    <property type="match status" value="1"/>
</dbReference>
<dbReference type="Proteomes" id="UP001630127">
    <property type="component" value="Unassembled WGS sequence"/>
</dbReference>
<accession>A0ABD2Y913</accession>
<dbReference type="EMBL" id="JBJUIK010000015">
    <property type="protein sequence ID" value="KAL3502113.1"/>
    <property type="molecule type" value="Genomic_DNA"/>
</dbReference>
<dbReference type="PANTHER" id="PTHR21736:SF38">
    <property type="entry name" value="PROTEIN OBERON 3"/>
    <property type="match status" value="1"/>
</dbReference>
<evidence type="ECO:0000256" key="7">
    <source>
        <dbReference type="SAM" id="Coils"/>
    </source>
</evidence>
<feature type="region of interest" description="Disordered" evidence="8">
    <location>
        <begin position="1"/>
        <end position="28"/>
    </location>
</feature>